<proteinExistence type="predicted"/>
<dbReference type="Pfam" id="PF11905">
    <property type="entry name" value="DUF3425"/>
    <property type="match status" value="1"/>
</dbReference>
<sequence length="378" mass="42187">MILTEQNRSKAAAVALLEALIAGSDGESTLLLARLRLGDQIEDIAGIRMLSQFGNVPLPDSDIADQQPQARRCSFGPSPVPGLEEAFARELWMDDKSAQSASEHTMASWSRHCMPNNVMSIAPLHDCHFDNASLPCTAGLTGQPTSRQDRHKGDFHLPVWAIQTMNCLRSLTVADPFETVITELKKKIGEGADGEDLCGPHAYIAALYDEATFMRAPQLSKMVVSIVNSIRSEDSSPAAVVTTYATMWLYWALFRWMLIPSSQTYCDVPVLFRPTPWQVFAPHMRIYDFIIWPSLREHICQQPSDADMRWFTEACMAVKCDWPWGVSRALCLDPSTNEVDLSIFCKTHIESAGNWPLGPSIDQYMRNQVPMGFNDTSV</sequence>
<dbReference type="EMBL" id="MU003784">
    <property type="protein sequence ID" value="KAF2722165.1"/>
    <property type="molecule type" value="Genomic_DNA"/>
</dbReference>
<reference evidence="1" key="1">
    <citation type="journal article" date="2020" name="Stud. Mycol.">
        <title>101 Dothideomycetes genomes: a test case for predicting lifestyles and emergence of pathogens.</title>
        <authorList>
            <person name="Haridas S."/>
            <person name="Albert R."/>
            <person name="Binder M."/>
            <person name="Bloem J."/>
            <person name="Labutti K."/>
            <person name="Salamov A."/>
            <person name="Andreopoulos B."/>
            <person name="Baker S."/>
            <person name="Barry K."/>
            <person name="Bills G."/>
            <person name="Bluhm B."/>
            <person name="Cannon C."/>
            <person name="Castanera R."/>
            <person name="Culley D."/>
            <person name="Daum C."/>
            <person name="Ezra D."/>
            <person name="Gonzalez J."/>
            <person name="Henrissat B."/>
            <person name="Kuo A."/>
            <person name="Liang C."/>
            <person name="Lipzen A."/>
            <person name="Lutzoni F."/>
            <person name="Magnuson J."/>
            <person name="Mondo S."/>
            <person name="Nolan M."/>
            <person name="Ohm R."/>
            <person name="Pangilinan J."/>
            <person name="Park H.-J."/>
            <person name="Ramirez L."/>
            <person name="Alfaro M."/>
            <person name="Sun H."/>
            <person name="Tritt A."/>
            <person name="Yoshinaga Y."/>
            <person name="Zwiers L.-H."/>
            <person name="Turgeon B."/>
            <person name="Goodwin S."/>
            <person name="Spatafora J."/>
            <person name="Crous P."/>
            <person name="Grigoriev I."/>
        </authorList>
    </citation>
    <scope>NUCLEOTIDE SEQUENCE</scope>
    <source>
        <strain evidence="1">CBS 116435</strain>
    </source>
</reference>
<dbReference type="AlphaFoldDB" id="A0A9P4Q9N6"/>
<evidence type="ECO:0000313" key="1">
    <source>
        <dbReference type="EMBL" id="KAF2722165.1"/>
    </source>
</evidence>
<dbReference type="PANTHER" id="PTHR37012:SF2">
    <property type="entry name" value="BZIP DOMAIN-CONTAINING PROTEIN-RELATED"/>
    <property type="match status" value="1"/>
</dbReference>
<organism evidence="1 2">
    <name type="scientific">Polychaeton citri CBS 116435</name>
    <dbReference type="NCBI Taxonomy" id="1314669"/>
    <lineage>
        <taxon>Eukaryota</taxon>
        <taxon>Fungi</taxon>
        <taxon>Dikarya</taxon>
        <taxon>Ascomycota</taxon>
        <taxon>Pezizomycotina</taxon>
        <taxon>Dothideomycetes</taxon>
        <taxon>Dothideomycetidae</taxon>
        <taxon>Capnodiales</taxon>
        <taxon>Capnodiaceae</taxon>
        <taxon>Polychaeton</taxon>
    </lineage>
</organism>
<name>A0A9P4Q9N6_9PEZI</name>
<comment type="caution">
    <text evidence="1">The sequence shown here is derived from an EMBL/GenBank/DDBJ whole genome shotgun (WGS) entry which is preliminary data.</text>
</comment>
<dbReference type="PANTHER" id="PTHR37012">
    <property type="entry name" value="B-ZIP TRANSCRIPTION FACTOR (EUROFUNG)-RELATED"/>
    <property type="match status" value="1"/>
</dbReference>
<evidence type="ECO:0000313" key="2">
    <source>
        <dbReference type="Proteomes" id="UP000799441"/>
    </source>
</evidence>
<dbReference type="OrthoDB" id="2985014at2759"/>
<keyword evidence="2" id="KW-1185">Reference proteome</keyword>
<dbReference type="InterPro" id="IPR021833">
    <property type="entry name" value="DUF3425"/>
</dbReference>
<protein>
    <submittedName>
        <fullName evidence="1">Uncharacterized protein</fullName>
    </submittedName>
</protein>
<gene>
    <name evidence="1" type="ORF">K431DRAFT_302773</name>
</gene>
<accession>A0A9P4Q9N6</accession>
<dbReference type="Proteomes" id="UP000799441">
    <property type="component" value="Unassembled WGS sequence"/>
</dbReference>